<protein>
    <recommendedName>
        <fullName evidence="3">Chitooligosaccharide deacetylase</fullName>
    </recommendedName>
    <alternativeName>
        <fullName evidence="5">Nodulation protein B</fullName>
    </alternativeName>
</protein>
<evidence type="ECO:0000256" key="2">
    <source>
        <dbReference type="ARBA" id="ARBA00010973"/>
    </source>
</evidence>
<comment type="caution">
    <text evidence="7">The sequence shown here is derived from an EMBL/GenBank/DDBJ whole genome shotgun (WGS) entry which is preliminary data.</text>
</comment>
<dbReference type="EMBL" id="LPWE01000012">
    <property type="protein sequence ID" value="ODR94300.1"/>
    <property type="molecule type" value="Genomic_DNA"/>
</dbReference>
<dbReference type="GO" id="GO:0005975">
    <property type="term" value="P:carbohydrate metabolic process"/>
    <property type="evidence" value="ECO:0007669"/>
    <property type="project" value="InterPro"/>
</dbReference>
<evidence type="ECO:0000259" key="6">
    <source>
        <dbReference type="PROSITE" id="PS51677"/>
    </source>
</evidence>
<dbReference type="PANTHER" id="PTHR34216:SF7">
    <property type="entry name" value="POLY-BETA-1,6-N-ACETYL-D-GLUCOSAMINE N-DEACETYLASE"/>
    <property type="match status" value="1"/>
</dbReference>
<keyword evidence="4" id="KW-0732">Signal</keyword>
<dbReference type="CDD" id="cd10968">
    <property type="entry name" value="CE4_Mlr8448_like_5s"/>
    <property type="match status" value="1"/>
</dbReference>
<dbReference type="Pfam" id="PF01522">
    <property type="entry name" value="Polysacc_deac_1"/>
    <property type="match status" value="1"/>
</dbReference>
<dbReference type="Gene3D" id="3.20.20.370">
    <property type="entry name" value="Glycoside hydrolase/deacetylase"/>
    <property type="match status" value="1"/>
</dbReference>
<comment type="function">
    <text evidence="1">Is involved in generating a small heat-stable compound (Nod), an acylated oligomer of N-acetylglucosamine, that stimulates mitosis in various plant protoplasts.</text>
</comment>
<dbReference type="PANTHER" id="PTHR34216">
    <property type="match status" value="1"/>
</dbReference>
<reference evidence="7 8" key="1">
    <citation type="journal article" date="2016" name="Environ. Microbiol.">
        <title>New Methyloceanibacter diversity from North Sea sediments includes methanotroph containing solely the soluble methane monooxygenase.</title>
        <authorList>
            <person name="Vekeman B."/>
            <person name="Kerckhof F.M."/>
            <person name="Cremers G."/>
            <person name="de Vos P."/>
            <person name="Vandamme P."/>
            <person name="Boon N."/>
            <person name="Op den Camp H.J."/>
            <person name="Heylen K."/>
        </authorList>
    </citation>
    <scope>NUCLEOTIDE SEQUENCE [LARGE SCALE GENOMIC DNA]</scope>
    <source>
        <strain evidence="7 8">R-67176</strain>
    </source>
</reference>
<evidence type="ECO:0000256" key="1">
    <source>
        <dbReference type="ARBA" id="ARBA00003236"/>
    </source>
</evidence>
<sequence length="357" mass="39813">MEKTMAKGKAAVMRAALTGLHRTGAGRLLAPFTQGQGLIFMLHRVKPETGVPREFAPNRILEVSPEFLGDVLDQVLEAGLDIVTLDEAAERLTHGEGGRFACFTFDDGYRDNKEYALPLFQARNVPFTLYIPTAYPSGHGELWWVALEEAIDRAPDEVSIDRDGDTWRLPTGTDADKIRTYEKIYWWLRALPEETMRAKIRELAERHGVDLSKQCRDLIMTWDELRDMASDPLVTMGAHTKDHLALAKLPEKEALAQIVESADRIEAELGERPVHFAYPYGDPGSAGPRDFALTEGAGFRTAVTTRKGMLFPAHKDHLTALPRVSLNGEFQDLSYTALYLTGAPFAIWNGFQQVDAA</sequence>
<dbReference type="GO" id="GO:0016810">
    <property type="term" value="F:hydrolase activity, acting on carbon-nitrogen (but not peptide) bonds"/>
    <property type="evidence" value="ECO:0007669"/>
    <property type="project" value="InterPro"/>
</dbReference>
<gene>
    <name evidence="7" type="ORF">AUC70_06295</name>
</gene>
<keyword evidence="8" id="KW-1185">Reference proteome</keyword>
<organism evidence="7 8">
    <name type="scientific">Methyloceanibacter stevinii</name>
    <dbReference type="NCBI Taxonomy" id="1774970"/>
    <lineage>
        <taxon>Bacteria</taxon>
        <taxon>Pseudomonadati</taxon>
        <taxon>Pseudomonadota</taxon>
        <taxon>Alphaproteobacteria</taxon>
        <taxon>Hyphomicrobiales</taxon>
        <taxon>Hyphomicrobiaceae</taxon>
        <taxon>Methyloceanibacter</taxon>
    </lineage>
</organism>
<comment type="similarity">
    <text evidence="2">Belongs to the polysaccharide deacetylase family.</text>
</comment>
<name>A0A1E3VL75_9HYPH</name>
<dbReference type="SUPFAM" id="SSF88713">
    <property type="entry name" value="Glycoside hydrolase/deacetylase"/>
    <property type="match status" value="1"/>
</dbReference>
<evidence type="ECO:0000256" key="5">
    <source>
        <dbReference type="ARBA" id="ARBA00032976"/>
    </source>
</evidence>
<evidence type="ECO:0000256" key="4">
    <source>
        <dbReference type="ARBA" id="ARBA00022729"/>
    </source>
</evidence>
<evidence type="ECO:0000313" key="7">
    <source>
        <dbReference type="EMBL" id="ODR94300.1"/>
    </source>
</evidence>
<dbReference type="AlphaFoldDB" id="A0A1E3VL75"/>
<dbReference type="InterPro" id="IPR011330">
    <property type="entry name" value="Glyco_hydro/deAcase_b/a-brl"/>
</dbReference>
<dbReference type="InterPro" id="IPR051398">
    <property type="entry name" value="Polysacch_Deacetylase"/>
</dbReference>
<feature type="domain" description="NodB homology" evidence="6">
    <location>
        <begin position="99"/>
        <end position="357"/>
    </location>
</feature>
<dbReference type="Proteomes" id="UP000094172">
    <property type="component" value="Unassembled WGS sequence"/>
</dbReference>
<dbReference type="STRING" id="1774970.AUC70_06295"/>
<accession>A0A1E3VL75</accession>
<dbReference type="PROSITE" id="PS51677">
    <property type="entry name" value="NODB"/>
    <property type="match status" value="1"/>
</dbReference>
<evidence type="ECO:0000313" key="8">
    <source>
        <dbReference type="Proteomes" id="UP000094172"/>
    </source>
</evidence>
<evidence type="ECO:0000256" key="3">
    <source>
        <dbReference type="ARBA" id="ARBA00020071"/>
    </source>
</evidence>
<dbReference type="InterPro" id="IPR002509">
    <property type="entry name" value="NODB_dom"/>
</dbReference>
<proteinExistence type="inferred from homology"/>